<dbReference type="HOGENOM" id="CLU_249235_0_0_0"/>
<dbReference type="Proteomes" id="UP000007881">
    <property type="component" value="Chromosome"/>
</dbReference>
<dbReference type="EMBL" id="AP012338">
    <property type="protein sequence ID" value="BAM02551.1"/>
    <property type="molecule type" value="Genomic_DNA"/>
</dbReference>
<dbReference type="SUPFAM" id="SSF50998">
    <property type="entry name" value="Quinoprotein alcohol dehydrogenase-like"/>
    <property type="match status" value="2"/>
</dbReference>
<feature type="chain" id="PRO_5003629589" description="Pyrrolo-quinoline quinone repeat domain-containing protein" evidence="1">
    <location>
        <begin position="24"/>
        <end position="1489"/>
    </location>
</feature>
<dbReference type="PANTHER" id="PTHR34512:SF30">
    <property type="entry name" value="OUTER MEMBRANE PROTEIN ASSEMBLY FACTOR BAMB"/>
    <property type="match status" value="1"/>
</dbReference>
<keyword evidence="4" id="KW-1185">Reference proteome</keyword>
<dbReference type="InterPro" id="IPR011047">
    <property type="entry name" value="Quinoprotein_ADH-like_sf"/>
</dbReference>
<gene>
    <name evidence="3" type="ordered locus">PSMK_03920</name>
</gene>
<feature type="signal peptide" evidence="1">
    <location>
        <begin position="1"/>
        <end position="23"/>
    </location>
</feature>
<dbReference type="KEGG" id="phm:PSMK_03920"/>
<evidence type="ECO:0000313" key="3">
    <source>
        <dbReference type="EMBL" id="BAM02551.1"/>
    </source>
</evidence>
<reference evidence="3 4" key="1">
    <citation type="submission" date="2012-02" db="EMBL/GenBank/DDBJ databases">
        <title>Complete genome sequence of Phycisphaera mikurensis NBRC 102666.</title>
        <authorList>
            <person name="Ankai A."/>
            <person name="Hosoyama A."/>
            <person name="Terui Y."/>
            <person name="Sekine M."/>
            <person name="Fukai R."/>
            <person name="Kato Y."/>
            <person name="Nakamura S."/>
            <person name="Yamada-Narita S."/>
            <person name="Kawakoshi A."/>
            <person name="Fukunaga Y."/>
            <person name="Yamazaki S."/>
            <person name="Fujita N."/>
        </authorList>
    </citation>
    <scope>NUCLEOTIDE SEQUENCE [LARGE SCALE GENOMIC DNA]</scope>
    <source>
        <strain evidence="4">NBRC 102666 / KCTC 22515 / FYK2301M01</strain>
    </source>
</reference>
<dbReference type="PANTHER" id="PTHR34512">
    <property type="entry name" value="CELL SURFACE PROTEIN"/>
    <property type="match status" value="1"/>
</dbReference>
<dbReference type="InterPro" id="IPR002372">
    <property type="entry name" value="PQQ_rpt_dom"/>
</dbReference>
<evidence type="ECO:0000256" key="1">
    <source>
        <dbReference type="SAM" id="SignalP"/>
    </source>
</evidence>
<accession>I0IBB3</accession>
<evidence type="ECO:0000259" key="2">
    <source>
        <dbReference type="Pfam" id="PF13360"/>
    </source>
</evidence>
<dbReference type="eggNOG" id="COG1520">
    <property type="taxonomic scope" value="Bacteria"/>
</dbReference>
<dbReference type="Pfam" id="PF13360">
    <property type="entry name" value="PQQ_2"/>
    <property type="match status" value="2"/>
</dbReference>
<organism evidence="3 4">
    <name type="scientific">Phycisphaera mikurensis (strain NBRC 102666 / KCTC 22515 / FYK2301M01)</name>
    <dbReference type="NCBI Taxonomy" id="1142394"/>
    <lineage>
        <taxon>Bacteria</taxon>
        <taxon>Pseudomonadati</taxon>
        <taxon>Planctomycetota</taxon>
        <taxon>Phycisphaerae</taxon>
        <taxon>Phycisphaerales</taxon>
        <taxon>Phycisphaeraceae</taxon>
        <taxon>Phycisphaera</taxon>
    </lineage>
</organism>
<dbReference type="RefSeq" id="WP_014435771.1">
    <property type="nucleotide sequence ID" value="NC_017080.1"/>
</dbReference>
<proteinExistence type="predicted"/>
<dbReference type="Gene3D" id="2.130.10.10">
    <property type="entry name" value="YVTN repeat-like/Quinoprotein amine dehydrogenase"/>
    <property type="match status" value="2"/>
</dbReference>
<dbReference type="STRING" id="1142394.PSMK_03920"/>
<protein>
    <recommendedName>
        <fullName evidence="2">Pyrrolo-quinoline quinone repeat domain-containing protein</fullName>
    </recommendedName>
</protein>
<evidence type="ECO:0000313" key="4">
    <source>
        <dbReference type="Proteomes" id="UP000007881"/>
    </source>
</evidence>
<sequence>MRIRDASVLRAGSVLAVIPAVLAAAPAAADAVPLGSAVYVEDSPTAVQQLLRAEELAAAGRLQDAAAALDRAVENHGGDLVPAGGDPAEFGDASRRFVEVRSRVAERLAADPPLAAAYRVAFGDEAQRLADRAGRPADPADRRTALGEVALRYGATAAGRTAALDAAGYALEAADPADARRWLAVAGSVAGEEAGDAGRGAELHAAADAVEAAARAAAAAAAAAGSDAASAPLAAGGAEPGLGAAWTFWFGPLGVEPGVDQSRRLGSGRRAASPPLVAARGSAVFLNTGALLLRLDRDAGRPVWSVDPRGVPVPPVAGAAEGGRGVLLRGDAAIAVLGESPDPRQRRFGLVEPGREPTRLVAVDARTGAARWSVTPEALDPSLARAALAGTPIGDPADAAGQPLVVLLRRAGRAGFVDTRVAGVDPATGALRWTRPLSSVSSDARFGNPDEPAPVGVAAGGRVYVDAGLGVTAALDPRTGRIAWLRVDEPDPGAAGRGTRSRAPVAGPFAPILTGAGLIVGLPDGGHALLDPGSGRRLAMPGPLGVSHDRAELQAVRDCGRLVGLVATAGGEAVALDPDTLAERWRVPAGEALPRPDGEARPAGPEVVLVAGRDAFRRRLSDGALLAREPGGAGFARVRLPGGGWIQASPAAVRLHDRPGAAAERLAARVAASPEDPSAGLALAWLGLERADPAWLLAGTDAALDAAAAAGGQEAGPVAAELLERVATAGADRAFDGVRREVLSRIAASGAADPIALAMVSSEAARSEGRLADAVALLQEVIDDPGLADRLFVLRGTTRRAGLEARERLAGLLAEGRERGIDLYATQRDRADAAFVAAREADDAAALSEVARRFPFSAAAAGALAAAAEKAGGAADPAGVRATRSLWRSAYRAALAASESGDAAADQVAARAAAALVAGEAAAGRPAAARGWARRFRRELPGVALPLRGLETATASAADPVEAWIDAAAAGGGDAADGLPRLPGVWTVRGRRPGALVPALPAAAADAGAARLGAAFGEADPAATPAGRAGGSRVVVTGGDAAAAWSVLVPAAGGRTERGFDFPPPPGDAVLLLDDGDLLLLFSAASGTLHRVRPPGGSGGAFAAGDAGTLELFDPGPLLASVPEAAAEPAAAAGTVGGVAQRIEAEGRRDRAQQEAIRRLRENRAARVGDRLGPRVLVNGRVLANGRAVDDGTVAVRGERLAAATPGVVVVAGADGRVVAADPGTGRVQWARRVPVASLDGLYLDEENLVLRGMDAPGAESAAHRLLRLDPLTGETLAPDVVEASQRPLGVAVGGGRLVVAFERFVAAYGLPGGGLLWRAPIAEDEAAGFSGRLIAGDDVVVAGTAAGGVTLCVYDAATGEPRARPLVPEPGRGALPPGGALLLGDRLDLPGGRAVDARGRRLFETPGVDAAPARVDVSATEVLVASADGGGAAVLRLDRETGRMSGRFDLPEPPGGRSAGVPLLRLVQRLLVAEDAAGLLVVDAEPAD</sequence>
<name>I0IBB3_PHYMF</name>
<dbReference type="OrthoDB" id="7051554at2"/>
<feature type="domain" description="Pyrrolo-quinoline quinone repeat" evidence="2">
    <location>
        <begin position="359"/>
        <end position="539"/>
    </location>
</feature>
<keyword evidence="1" id="KW-0732">Signal</keyword>
<dbReference type="InterPro" id="IPR015943">
    <property type="entry name" value="WD40/YVTN_repeat-like_dom_sf"/>
</dbReference>
<feature type="domain" description="Pyrrolo-quinoline quinone repeat" evidence="2">
    <location>
        <begin position="1198"/>
        <end position="1365"/>
    </location>
</feature>